<protein>
    <submittedName>
        <fullName evidence="1">Uncharacterized protein</fullName>
    </submittedName>
</protein>
<name>A0A4U6VDQ1_SETVI</name>
<dbReference type="AlphaFoldDB" id="A0A4U6VDQ1"/>
<reference evidence="1" key="1">
    <citation type="submission" date="2019-03" db="EMBL/GenBank/DDBJ databases">
        <title>WGS assembly of Setaria viridis.</title>
        <authorList>
            <person name="Huang P."/>
            <person name="Jenkins J."/>
            <person name="Grimwood J."/>
            <person name="Barry K."/>
            <person name="Healey A."/>
            <person name="Mamidi S."/>
            <person name="Sreedasyam A."/>
            <person name="Shu S."/>
            <person name="Feldman M."/>
            <person name="Wu J."/>
            <person name="Yu Y."/>
            <person name="Chen C."/>
            <person name="Johnson J."/>
            <person name="Rokhsar D."/>
            <person name="Baxter I."/>
            <person name="Schmutz J."/>
            <person name="Brutnell T."/>
            <person name="Kellogg E."/>
        </authorList>
    </citation>
    <scope>NUCLEOTIDE SEQUENCE [LARGE SCALE GENOMIC DNA]</scope>
</reference>
<evidence type="ECO:0000313" key="1">
    <source>
        <dbReference type="EMBL" id="TKW27611.1"/>
    </source>
</evidence>
<evidence type="ECO:0000313" key="2">
    <source>
        <dbReference type="Proteomes" id="UP000298652"/>
    </source>
</evidence>
<organism evidence="1 2">
    <name type="scientific">Setaria viridis</name>
    <name type="common">Green bristlegrass</name>
    <name type="synonym">Setaria italica subsp. viridis</name>
    <dbReference type="NCBI Taxonomy" id="4556"/>
    <lineage>
        <taxon>Eukaryota</taxon>
        <taxon>Viridiplantae</taxon>
        <taxon>Streptophyta</taxon>
        <taxon>Embryophyta</taxon>
        <taxon>Tracheophyta</taxon>
        <taxon>Spermatophyta</taxon>
        <taxon>Magnoliopsida</taxon>
        <taxon>Liliopsida</taxon>
        <taxon>Poales</taxon>
        <taxon>Poaceae</taxon>
        <taxon>PACMAD clade</taxon>
        <taxon>Panicoideae</taxon>
        <taxon>Panicodae</taxon>
        <taxon>Paniceae</taxon>
        <taxon>Cenchrinae</taxon>
        <taxon>Setaria</taxon>
    </lineage>
</organism>
<dbReference type="Gramene" id="TKW27611">
    <property type="protein sequence ID" value="TKW27611"/>
    <property type="gene ID" value="SEVIR_3G268325v2"/>
</dbReference>
<sequence>MPLRPCQRRASSFSCLSIIGKTSMTNLFARALAG</sequence>
<accession>A0A4U6VDQ1</accession>
<proteinExistence type="predicted"/>
<dbReference type="Proteomes" id="UP000298652">
    <property type="component" value="Chromosome 3"/>
</dbReference>
<dbReference type="EMBL" id="CM016554">
    <property type="protein sequence ID" value="TKW27611.1"/>
    <property type="molecule type" value="Genomic_DNA"/>
</dbReference>
<keyword evidence="2" id="KW-1185">Reference proteome</keyword>
<gene>
    <name evidence="1" type="ORF">SEVIR_3G268325v2</name>
</gene>